<dbReference type="RefSeq" id="WP_377291062.1">
    <property type="nucleotide sequence ID" value="NZ_JBHSBM010000025.1"/>
</dbReference>
<accession>A0ABV8IB74</accession>
<comment type="caution">
    <text evidence="2">The sequence shown here is derived from an EMBL/GenBank/DDBJ whole genome shotgun (WGS) entry which is preliminary data.</text>
</comment>
<feature type="region of interest" description="Disordered" evidence="1">
    <location>
        <begin position="1"/>
        <end position="22"/>
    </location>
</feature>
<sequence length="168" mass="17056">MTRHPPSPSPYGGAPHDGGPRDDAALIAALRLASGRDPVPETVTAAARAAFGLRLPGAVTARPVAVPAPSGVRSAAQAGLLRFDAGDLTIELDVDSSGGLVDLAGRVCPHPGPDAGVEIRTPGLTESRGLSPTGQFAVVGLPGGWFSVVCHRPDRPPVATSWTLIRPA</sequence>
<dbReference type="Proteomes" id="UP001595850">
    <property type="component" value="Unassembled WGS sequence"/>
</dbReference>
<proteinExistence type="predicted"/>
<evidence type="ECO:0000256" key="1">
    <source>
        <dbReference type="SAM" id="MobiDB-lite"/>
    </source>
</evidence>
<dbReference type="EMBL" id="JBHSBM010000025">
    <property type="protein sequence ID" value="MFC4061145.1"/>
    <property type="molecule type" value="Genomic_DNA"/>
</dbReference>
<organism evidence="2 3">
    <name type="scientific">Planomonospora corallina</name>
    <dbReference type="NCBI Taxonomy" id="1806052"/>
    <lineage>
        <taxon>Bacteria</taxon>
        <taxon>Bacillati</taxon>
        <taxon>Actinomycetota</taxon>
        <taxon>Actinomycetes</taxon>
        <taxon>Streptosporangiales</taxon>
        <taxon>Streptosporangiaceae</taxon>
        <taxon>Planomonospora</taxon>
    </lineage>
</organism>
<evidence type="ECO:0000313" key="2">
    <source>
        <dbReference type="EMBL" id="MFC4061145.1"/>
    </source>
</evidence>
<keyword evidence="3" id="KW-1185">Reference proteome</keyword>
<gene>
    <name evidence="2" type="ORF">ACFOWE_22830</name>
</gene>
<evidence type="ECO:0000313" key="3">
    <source>
        <dbReference type="Proteomes" id="UP001595850"/>
    </source>
</evidence>
<name>A0ABV8IB74_9ACTN</name>
<protein>
    <submittedName>
        <fullName evidence="2">Uncharacterized protein</fullName>
    </submittedName>
</protein>
<reference evidence="3" key="1">
    <citation type="journal article" date="2019" name="Int. J. Syst. Evol. Microbiol.">
        <title>The Global Catalogue of Microorganisms (GCM) 10K type strain sequencing project: providing services to taxonomists for standard genome sequencing and annotation.</title>
        <authorList>
            <consortium name="The Broad Institute Genomics Platform"/>
            <consortium name="The Broad Institute Genome Sequencing Center for Infectious Disease"/>
            <person name="Wu L."/>
            <person name="Ma J."/>
        </authorList>
    </citation>
    <scope>NUCLEOTIDE SEQUENCE [LARGE SCALE GENOMIC DNA]</scope>
    <source>
        <strain evidence="3">TBRC 4489</strain>
    </source>
</reference>